<dbReference type="AlphaFoldDB" id="A0A5E4AZE0"/>
<dbReference type="EMBL" id="CABDUW010000210">
    <property type="protein sequence ID" value="VTJ62808.1"/>
    <property type="molecule type" value="Genomic_DNA"/>
</dbReference>
<keyword evidence="3" id="KW-1185">Reference proteome</keyword>
<sequence>MSSLLGNKETTGGSSPWNYTHLAHFRMVQGILRKTLAEGSVVSSSLNAFRGCTEDLSCQLPLAPSETIWLHLGSKCFSSEKMHLYSAPQDFPEGKIGYLRRMRGPLALLMEVRPLA</sequence>
<reference evidence="1" key="2">
    <citation type="submission" date="2020-08" db="EMBL/GenBank/DDBJ databases">
        <authorList>
            <person name="Shumante A."/>
            <person name="Zimin A.V."/>
            <person name="Puiu D."/>
            <person name="Salzberg S.L."/>
        </authorList>
    </citation>
    <scope>NUCLEOTIDE SEQUENCE</scope>
    <source>
        <strain evidence="1">WC2-LM</strain>
        <tissue evidence="1">Liver</tissue>
    </source>
</reference>
<organism evidence="2 3">
    <name type="scientific">Marmota monax</name>
    <name type="common">Woodchuck</name>
    <dbReference type="NCBI Taxonomy" id="9995"/>
    <lineage>
        <taxon>Eukaryota</taxon>
        <taxon>Metazoa</taxon>
        <taxon>Chordata</taxon>
        <taxon>Craniata</taxon>
        <taxon>Vertebrata</taxon>
        <taxon>Euteleostomi</taxon>
        <taxon>Mammalia</taxon>
        <taxon>Eutheria</taxon>
        <taxon>Euarchontoglires</taxon>
        <taxon>Glires</taxon>
        <taxon>Rodentia</taxon>
        <taxon>Sciuromorpha</taxon>
        <taxon>Sciuridae</taxon>
        <taxon>Xerinae</taxon>
        <taxon>Marmotini</taxon>
        <taxon>Marmota</taxon>
    </lineage>
</organism>
<evidence type="ECO:0000313" key="2">
    <source>
        <dbReference type="EMBL" id="VTJ62808.1"/>
    </source>
</evidence>
<accession>A0A5E4AZE0</accession>
<protein>
    <submittedName>
        <fullName evidence="2">Uncharacterized protein</fullName>
    </submittedName>
</protein>
<evidence type="ECO:0000313" key="3">
    <source>
        <dbReference type="Proteomes" id="UP000335636"/>
    </source>
</evidence>
<evidence type="ECO:0000313" key="1">
    <source>
        <dbReference type="EMBL" id="KAF7464182.1"/>
    </source>
</evidence>
<gene>
    <name evidence="1" type="ORF">GHT09_007660</name>
    <name evidence="2" type="ORF">MONAX_5E032169</name>
</gene>
<proteinExistence type="predicted"/>
<name>A0A5E4AZE0_MARMO</name>
<dbReference type="Proteomes" id="UP000662637">
    <property type="component" value="Unassembled WGS sequence"/>
</dbReference>
<dbReference type="Proteomes" id="UP000335636">
    <property type="component" value="Unassembled WGS sequence"/>
</dbReference>
<reference evidence="2 3" key="1">
    <citation type="submission" date="2019-04" db="EMBL/GenBank/DDBJ databases">
        <authorList>
            <person name="Alioto T."/>
            <person name="Alioto T."/>
        </authorList>
    </citation>
    <scope>NUCLEOTIDE SEQUENCE [LARGE SCALE GENOMIC DNA]</scope>
</reference>
<dbReference type="EMBL" id="WJEC01008064">
    <property type="protein sequence ID" value="KAF7464182.1"/>
    <property type="molecule type" value="Genomic_DNA"/>
</dbReference>